<reference evidence="1" key="1">
    <citation type="submission" date="2023-11" db="EMBL/GenBank/DDBJ databases">
        <authorList>
            <person name="Poullet M."/>
        </authorList>
    </citation>
    <scope>NUCLEOTIDE SEQUENCE</scope>
    <source>
        <strain evidence="1">E1834</strain>
    </source>
</reference>
<evidence type="ECO:0000313" key="2">
    <source>
        <dbReference type="Proteomes" id="UP001497535"/>
    </source>
</evidence>
<protein>
    <submittedName>
        <fullName evidence="1">Uncharacterized protein</fullName>
    </submittedName>
</protein>
<dbReference type="EMBL" id="CAVMJV010000105">
    <property type="protein sequence ID" value="CAK5098781.1"/>
    <property type="molecule type" value="Genomic_DNA"/>
</dbReference>
<sequence>MEKLEFEPSTDLSKMGIRRMRKDDLVLVSSSSRGSRSPENFQMQFKQIRLSSAVKQVLSVAVDLTGFRVLCDSNASSLGRLLNLNDLQNRLFGDDGSKTEQIEWSSTGCYY</sequence>
<comment type="caution">
    <text evidence="1">The sequence shown here is derived from an EMBL/GenBank/DDBJ whole genome shotgun (WGS) entry which is preliminary data.</text>
</comment>
<accession>A0ACB1ARH5</accession>
<proteinExistence type="predicted"/>
<organism evidence="1 2">
    <name type="scientific">Meloidogyne enterolobii</name>
    <name type="common">Root-knot nematode worm</name>
    <name type="synonym">Meloidogyne mayaguensis</name>
    <dbReference type="NCBI Taxonomy" id="390850"/>
    <lineage>
        <taxon>Eukaryota</taxon>
        <taxon>Metazoa</taxon>
        <taxon>Ecdysozoa</taxon>
        <taxon>Nematoda</taxon>
        <taxon>Chromadorea</taxon>
        <taxon>Rhabditida</taxon>
        <taxon>Tylenchina</taxon>
        <taxon>Tylenchomorpha</taxon>
        <taxon>Tylenchoidea</taxon>
        <taxon>Meloidogynidae</taxon>
        <taxon>Meloidogyninae</taxon>
        <taxon>Meloidogyne</taxon>
    </lineage>
</organism>
<evidence type="ECO:0000313" key="1">
    <source>
        <dbReference type="EMBL" id="CAK5098781.1"/>
    </source>
</evidence>
<dbReference type="Proteomes" id="UP001497535">
    <property type="component" value="Unassembled WGS sequence"/>
</dbReference>
<name>A0ACB1ARH5_MELEN</name>
<gene>
    <name evidence="1" type="ORF">MENTE1834_LOCUS41680</name>
</gene>
<keyword evidence="2" id="KW-1185">Reference proteome</keyword>